<sequence>MAGTRLIIQVSFLIPYVALLAAAVYWGLFDDLLLVPLVRQDGRAVLSRASLPPATLARLPPVRLATIETQTFFWEQIVKQRLPWQSVPPATRLWEVLESPHALHLSLCQDPWSVLDMEPYESFADVWICESPPPQRHDHPRIVVRRRTLIFYPTNLQHREREWALILPAIETSQQKLEKELHLTVWVDPYHTSAVEVVERIEQWRSQQGWSDWPCLTSTITDVRVVKNGRKTKMLNVDQIFQVLANDFDSRKRRSSEHLYLWFYATTNHENTTLAVVDEAVSNLFLTTLANTTTYNEKVSFVSMHHRINDWLGSSCLGMPMMDSSGIDWEADESSNVPNLYTTLWFHALLPTKYAEIFSNMQATKQKLLETPRTVRLTSHGIAEDWNGISRTLQKANQAAENGHFARVLSHLNEADLRWRNLQRDPAWLEPLDFPWDQYAAIFAPLLLPTMLPAILGLGREYKRYRRLCSAKI</sequence>
<feature type="transmembrane region" description="Helical" evidence="1">
    <location>
        <begin position="439"/>
        <end position="458"/>
    </location>
</feature>
<protein>
    <submittedName>
        <fullName evidence="2">Uncharacterized protein</fullName>
    </submittedName>
</protein>
<dbReference type="EMBL" id="OU594950">
    <property type="protein sequence ID" value="CAG9294329.1"/>
    <property type="molecule type" value="Genomic_DNA"/>
</dbReference>
<reference evidence="2" key="1">
    <citation type="submission" date="2022-02" db="EMBL/GenBank/DDBJ databases">
        <authorList>
            <person name="Giguere J D."/>
        </authorList>
    </citation>
    <scope>NUCLEOTIDE SEQUENCE</scope>
    <source>
        <strain evidence="2">CCAP 1055/1</strain>
    </source>
</reference>
<keyword evidence="1" id="KW-0812">Transmembrane</keyword>
<dbReference type="GO" id="GO:0042765">
    <property type="term" value="C:GPI-anchor transamidase complex"/>
    <property type="evidence" value="ECO:0007669"/>
    <property type="project" value="InterPro"/>
</dbReference>
<proteinExistence type="predicted"/>
<feature type="transmembrane region" description="Helical" evidence="1">
    <location>
        <begin position="7"/>
        <end position="28"/>
    </location>
</feature>
<evidence type="ECO:0000313" key="2">
    <source>
        <dbReference type="EMBL" id="CAG9294329.1"/>
    </source>
</evidence>
<organism evidence="2">
    <name type="scientific">Phaeodactylum tricornutum</name>
    <name type="common">Diatom</name>
    <dbReference type="NCBI Taxonomy" id="2850"/>
    <lineage>
        <taxon>Eukaryota</taxon>
        <taxon>Sar</taxon>
        <taxon>Stramenopiles</taxon>
        <taxon>Ochrophyta</taxon>
        <taxon>Bacillariophyta</taxon>
        <taxon>Bacillariophyceae</taxon>
        <taxon>Bacillariophycidae</taxon>
        <taxon>Naviculales</taxon>
        <taxon>Phaeodactylaceae</taxon>
        <taxon>Phaeodactylum</taxon>
    </lineage>
</organism>
<dbReference type="UniPathway" id="UPA00196"/>
<dbReference type="InterPro" id="IPR019540">
    <property type="entry name" value="PtdIno-glycan_biosynth_class_S"/>
</dbReference>
<dbReference type="Proteomes" id="UP000836788">
    <property type="component" value="Chromosome 9"/>
</dbReference>
<dbReference type="GO" id="GO:0016255">
    <property type="term" value="P:attachment of GPI anchor to protein"/>
    <property type="evidence" value="ECO:0007669"/>
    <property type="project" value="InterPro"/>
</dbReference>
<gene>
    <name evidence="2" type="ORF">PTTT1_LOCUS54338</name>
</gene>
<dbReference type="Pfam" id="PF10510">
    <property type="entry name" value="PIG-S"/>
    <property type="match status" value="1"/>
</dbReference>
<dbReference type="AlphaFoldDB" id="A0A8J9SGY4"/>
<accession>A0A8J9SGY4</accession>
<keyword evidence="1" id="KW-1133">Transmembrane helix</keyword>
<keyword evidence="1" id="KW-0472">Membrane</keyword>
<dbReference type="GO" id="GO:0006506">
    <property type="term" value="P:GPI anchor biosynthetic process"/>
    <property type="evidence" value="ECO:0007669"/>
    <property type="project" value="UniProtKB-UniPathway"/>
</dbReference>
<evidence type="ECO:0000256" key="1">
    <source>
        <dbReference type="SAM" id="Phobius"/>
    </source>
</evidence>
<name>A0A8J9SGY4_PHATR</name>